<evidence type="ECO:0000256" key="1">
    <source>
        <dbReference type="ARBA" id="ARBA00022491"/>
    </source>
</evidence>
<keyword evidence="1" id="KW-0678">Repressor</keyword>
<evidence type="ECO:0000259" key="6">
    <source>
        <dbReference type="PROSITE" id="PS50977"/>
    </source>
</evidence>
<proteinExistence type="predicted"/>
<keyword evidence="2" id="KW-0805">Transcription regulation</keyword>
<dbReference type="PANTHER" id="PTHR30055:SF226">
    <property type="entry name" value="HTH-TYPE TRANSCRIPTIONAL REGULATOR PKSA"/>
    <property type="match status" value="1"/>
</dbReference>
<gene>
    <name evidence="7" type="ORF">JOC95_003494</name>
</gene>
<dbReference type="SUPFAM" id="SSF48498">
    <property type="entry name" value="Tetracyclin repressor-like, C-terminal domain"/>
    <property type="match status" value="1"/>
</dbReference>
<dbReference type="PANTHER" id="PTHR30055">
    <property type="entry name" value="HTH-TYPE TRANSCRIPTIONAL REGULATOR RUTR"/>
    <property type="match status" value="1"/>
</dbReference>
<organism evidence="7 8">
    <name type="scientific">Sutcliffiella tianshenii</name>
    <dbReference type="NCBI Taxonomy" id="1463404"/>
    <lineage>
        <taxon>Bacteria</taxon>
        <taxon>Bacillati</taxon>
        <taxon>Bacillota</taxon>
        <taxon>Bacilli</taxon>
        <taxon>Bacillales</taxon>
        <taxon>Bacillaceae</taxon>
        <taxon>Sutcliffiella</taxon>
    </lineage>
</organism>
<dbReference type="Pfam" id="PF00440">
    <property type="entry name" value="TetR_N"/>
    <property type="match status" value="1"/>
</dbReference>
<keyword evidence="3 5" id="KW-0238">DNA-binding</keyword>
<dbReference type="InterPro" id="IPR050109">
    <property type="entry name" value="HTH-type_TetR-like_transc_reg"/>
</dbReference>
<evidence type="ECO:0000256" key="2">
    <source>
        <dbReference type="ARBA" id="ARBA00023015"/>
    </source>
</evidence>
<evidence type="ECO:0000313" key="8">
    <source>
        <dbReference type="Proteomes" id="UP000737402"/>
    </source>
</evidence>
<dbReference type="Pfam" id="PF13977">
    <property type="entry name" value="TetR_C_6"/>
    <property type="match status" value="1"/>
</dbReference>
<comment type="caution">
    <text evidence="7">The sequence shown here is derived from an EMBL/GenBank/DDBJ whole genome shotgun (WGS) entry which is preliminary data.</text>
</comment>
<dbReference type="InterPro" id="IPR036271">
    <property type="entry name" value="Tet_transcr_reg_TetR-rel_C_sf"/>
</dbReference>
<dbReference type="PROSITE" id="PS50977">
    <property type="entry name" value="HTH_TETR_2"/>
    <property type="match status" value="1"/>
</dbReference>
<feature type="domain" description="HTH tetR-type" evidence="6">
    <location>
        <begin position="8"/>
        <end position="68"/>
    </location>
</feature>
<evidence type="ECO:0000313" key="7">
    <source>
        <dbReference type="EMBL" id="MBM7621605.1"/>
    </source>
</evidence>
<dbReference type="SUPFAM" id="SSF46689">
    <property type="entry name" value="Homeodomain-like"/>
    <property type="match status" value="1"/>
</dbReference>
<dbReference type="EMBL" id="JAFBED010000009">
    <property type="protein sequence ID" value="MBM7621605.1"/>
    <property type="molecule type" value="Genomic_DNA"/>
</dbReference>
<evidence type="ECO:0000256" key="3">
    <source>
        <dbReference type="ARBA" id="ARBA00023125"/>
    </source>
</evidence>
<dbReference type="PROSITE" id="PS01081">
    <property type="entry name" value="HTH_TETR_1"/>
    <property type="match status" value="1"/>
</dbReference>
<sequence length="196" mass="22440">MPKIVDHEKQRQLVAEAVWRIIRREGMEGATVRRIAEEAGVSPGSLRHYFGTQSELLAFSMSLVSERVKERIARLEFTGEPLEDAEKLLHEFLPLDEEKRAEMEVWMAFTIKALSDTTLYELSSRVYAEMKMAVSLIIDTLIEKGLAREEIDRDAQIEILYSLLDGLALHGIMQPDHVNAEAMKNSIGYYLRTICR</sequence>
<reference evidence="7 8" key="1">
    <citation type="submission" date="2021-01" db="EMBL/GenBank/DDBJ databases">
        <title>Genomic Encyclopedia of Type Strains, Phase IV (KMG-IV): sequencing the most valuable type-strain genomes for metagenomic binning, comparative biology and taxonomic classification.</title>
        <authorList>
            <person name="Goeker M."/>
        </authorList>
    </citation>
    <scope>NUCLEOTIDE SEQUENCE [LARGE SCALE GENOMIC DNA]</scope>
    <source>
        <strain evidence="7 8">DSM 25879</strain>
    </source>
</reference>
<protein>
    <submittedName>
        <fullName evidence="7">AcrR family transcriptional regulator</fullName>
    </submittedName>
</protein>
<dbReference type="InterPro" id="IPR009057">
    <property type="entry name" value="Homeodomain-like_sf"/>
</dbReference>
<dbReference type="Proteomes" id="UP000737402">
    <property type="component" value="Unassembled WGS sequence"/>
</dbReference>
<accession>A0ABS2P5D4</accession>
<keyword evidence="4" id="KW-0804">Transcription</keyword>
<name>A0ABS2P5D4_9BACI</name>
<dbReference type="InterPro" id="IPR023772">
    <property type="entry name" value="DNA-bd_HTH_TetR-type_CS"/>
</dbReference>
<keyword evidence="8" id="KW-1185">Reference proteome</keyword>
<evidence type="ECO:0000256" key="5">
    <source>
        <dbReference type="PROSITE-ProRule" id="PRU00335"/>
    </source>
</evidence>
<dbReference type="RefSeq" id="WP_204418388.1">
    <property type="nucleotide sequence ID" value="NZ_JAFBED010000009.1"/>
</dbReference>
<dbReference type="InterPro" id="IPR039538">
    <property type="entry name" value="BetI_C"/>
</dbReference>
<dbReference type="Gene3D" id="1.10.357.10">
    <property type="entry name" value="Tetracycline Repressor, domain 2"/>
    <property type="match status" value="1"/>
</dbReference>
<feature type="DNA-binding region" description="H-T-H motif" evidence="5">
    <location>
        <begin position="31"/>
        <end position="50"/>
    </location>
</feature>
<dbReference type="InterPro" id="IPR001647">
    <property type="entry name" value="HTH_TetR"/>
</dbReference>
<evidence type="ECO:0000256" key="4">
    <source>
        <dbReference type="ARBA" id="ARBA00023163"/>
    </source>
</evidence>